<keyword evidence="6" id="KW-0732">Signal</keyword>
<evidence type="ECO:0000313" key="8">
    <source>
        <dbReference type="EMBL" id="KFI86689.1"/>
    </source>
</evidence>
<dbReference type="GO" id="GO:0008234">
    <property type="term" value="F:cysteine-type peptidase activity"/>
    <property type="evidence" value="ECO:0007669"/>
    <property type="project" value="UniProtKB-KW"/>
</dbReference>
<gene>
    <name evidence="8" type="ORF">BREU_1757</name>
</gene>
<dbReference type="InterPro" id="IPR000064">
    <property type="entry name" value="NLP_P60_dom"/>
</dbReference>
<feature type="signal peptide" evidence="6">
    <location>
        <begin position="1"/>
        <end position="35"/>
    </location>
</feature>
<dbReference type="Gene3D" id="3.90.1720.10">
    <property type="entry name" value="endopeptidase domain like (from Nostoc punctiforme)"/>
    <property type="match status" value="1"/>
</dbReference>
<feature type="domain" description="NlpC/P60" evidence="7">
    <location>
        <begin position="109"/>
        <end position="250"/>
    </location>
</feature>
<evidence type="ECO:0000259" key="7">
    <source>
        <dbReference type="PROSITE" id="PS51935"/>
    </source>
</evidence>
<dbReference type="InterPro" id="IPR051202">
    <property type="entry name" value="Peptidase_C40"/>
</dbReference>
<dbReference type="PANTHER" id="PTHR47053">
    <property type="entry name" value="MUREIN DD-ENDOPEPTIDASE MEPH-RELATED"/>
    <property type="match status" value="1"/>
</dbReference>
<dbReference type="SUPFAM" id="SSF54001">
    <property type="entry name" value="Cysteine proteinases"/>
    <property type="match status" value="1"/>
</dbReference>
<feature type="compositionally biased region" description="Low complexity" evidence="5">
    <location>
        <begin position="106"/>
        <end position="116"/>
    </location>
</feature>
<organism evidence="8 9">
    <name type="scientific">Bifidobacterium reuteri DSM 23975</name>
    <dbReference type="NCBI Taxonomy" id="1437610"/>
    <lineage>
        <taxon>Bacteria</taxon>
        <taxon>Bacillati</taxon>
        <taxon>Actinomycetota</taxon>
        <taxon>Actinomycetes</taxon>
        <taxon>Bifidobacteriales</taxon>
        <taxon>Bifidobacteriaceae</taxon>
        <taxon>Bifidobacterium</taxon>
    </lineage>
</organism>
<dbReference type="InterPro" id="IPR038765">
    <property type="entry name" value="Papain-like_cys_pep_sf"/>
</dbReference>
<evidence type="ECO:0000256" key="3">
    <source>
        <dbReference type="ARBA" id="ARBA00022801"/>
    </source>
</evidence>
<dbReference type="EMBL" id="JGZK01000004">
    <property type="protein sequence ID" value="KFI86689.1"/>
    <property type="molecule type" value="Genomic_DNA"/>
</dbReference>
<sequence length="250" mass="25735">MYSNGVMRIDSKIASVVAACAVTASLVSLAPAAAADEGTVTSTKSFPSYSQVRKDFVAEATSTDVSSDSSWGDVESLNVPQTQSQAEKDAEAQKKAQEEAAKKAAEAQSQSQSQAASRDDSRSSLSYSDSGATASADAAASIDRAYSLIGASMDCTALVTSALAARGINFHGWPEEYVNVPGGYVVTDGSLQPGDILIYKYTNGTNGGLHYDHVALYVGGGKAIHGGWTGGVVALAGTLPNKLTTVVRIP</sequence>
<feature type="compositionally biased region" description="Basic and acidic residues" evidence="5">
    <location>
        <begin position="86"/>
        <end position="105"/>
    </location>
</feature>
<dbReference type="AlphaFoldDB" id="A0A087CTT9"/>
<dbReference type="PROSITE" id="PS51935">
    <property type="entry name" value="NLPC_P60"/>
    <property type="match status" value="1"/>
</dbReference>
<accession>A0A087CTT9</accession>
<keyword evidence="3" id="KW-0378">Hydrolase</keyword>
<evidence type="ECO:0000256" key="5">
    <source>
        <dbReference type="SAM" id="MobiDB-lite"/>
    </source>
</evidence>
<dbReference type="STRING" id="1437610.BREU_1757"/>
<evidence type="ECO:0000256" key="6">
    <source>
        <dbReference type="SAM" id="SignalP"/>
    </source>
</evidence>
<feature type="chain" id="PRO_5001819660" evidence="6">
    <location>
        <begin position="36"/>
        <end position="250"/>
    </location>
</feature>
<evidence type="ECO:0000256" key="2">
    <source>
        <dbReference type="ARBA" id="ARBA00022670"/>
    </source>
</evidence>
<dbReference type="GO" id="GO:0006508">
    <property type="term" value="P:proteolysis"/>
    <property type="evidence" value="ECO:0007669"/>
    <property type="project" value="UniProtKB-KW"/>
</dbReference>
<comment type="caution">
    <text evidence="8">The sequence shown here is derived from an EMBL/GenBank/DDBJ whole genome shotgun (WGS) entry which is preliminary data.</text>
</comment>
<keyword evidence="9" id="KW-1185">Reference proteome</keyword>
<evidence type="ECO:0000256" key="1">
    <source>
        <dbReference type="ARBA" id="ARBA00007074"/>
    </source>
</evidence>
<keyword evidence="2" id="KW-0645">Protease</keyword>
<feature type="region of interest" description="Disordered" evidence="5">
    <location>
        <begin position="64"/>
        <end position="130"/>
    </location>
</feature>
<dbReference type="PANTHER" id="PTHR47053:SF1">
    <property type="entry name" value="MUREIN DD-ENDOPEPTIDASE MEPH-RELATED"/>
    <property type="match status" value="1"/>
</dbReference>
<evidence type="ECO:0000256" key="4">
    <source>
        <dbReference type="ARBA" id="ARBA00022807"/>
    </source>
</evidence>
<keyword evidence="4" id="KW-0788">Thiol protease</keyword>
<reference evidence="8 9" key="1">
    <citation type="submission" date="2014-03" db="EMBL/GenBank/DDBJ databases">
        <title>Genomics of Bifidobacteria.</title>
        <authorList>
            <person name="Ventura M."/>
            <person name="Milani C."/>
            <person name="Lugli G.A."/>
        </authorList>
    </citation>
    <scope>NUCLEOTIDE SEQUENCE [LARGE SCALE GENOMIC DNA]</scope>
    <source>
        <strain evidence="8 9">DSM 23975</strain>
    </source>
</reference>
<dbReference type="eggNOG" id="COG0791">
    <property type="taxonomic scope" value="Bacteria"/>
</dbReference>
<evidence type="ECO:0000313" key="9">
    <source>
        <dbReference type="Proteomes" id="UP000028984"/>
    </source>
</evidence>
<name>A0A087CTT9_9BIFI</name>
<protein>
    <submittedName>
        <fullName evidence="8">NLP/P60 protein</fullName>
    </submittedName>
</protein>
<dbReference type="Pfam" id="PF00877">
    <property type="entry name" value="NLPC_P60"/>
    <property type="match status" value="1"/>
</dbReference>
<dbReference type="Proteomes" id="UP000028984">
    <property type="component" value="Unassembled WGS sequence"/>
</dbReference>
<comment type="similarity">
    <text evidence="1">Belongs to the peptidase C40 family.</text>
</comment>
<proteinExistence type="inferred from homology"/>